<dbReference type="CDD" id="cd07016">
    <property type="entry name" value="S14_ClpP_1"/>
    <property type="match status" value="1"/>
</dbReference>
<proteinExistence type="inferred from homology"/>
<sequence length="287" mass="30671">MTIRNLPSAVVNVRPGVRSDVSAKAIQRWNPDVHAATEDQADEDATISILDVIGQDYWGEGVTSKRIDAALRNIGKRDVTVSINSPGGDYFEGLAIYNKLREHPAKVTVKILGIAASAASVIAMAGDEVQIARAGFLMIHNTWVVAAGDRHALRDVADWLEPFDGAAVDIYAARTGIAADKLGAMLDRETWISGASAVDQKFADSLLPSDAVSEGARNQTGREMPAERKFDLVAARAGISRSEARELLAGIKGGTRDAARHGKPDAAVITEVEDLIRKMKSMTGDQA</sequence>
<keyword evidence="2" id="KW-0963">Cytoplasm</keyword>
<dbReference type="Pfam" id="PF00574">
    <property type="entry name" value="CLP_protease"/>
    <property type="match status" value="1"/>
</dbReference>
<keyword evidence="4" id="KW-0378">Hydrolase</keyword>
<name>A0A0D5LKJ3_MAREN</name>
<evidence type="ECO:0000313" key="7">
    <source>
        <dbReference type="EMBL" id="AJY44671.1"/>
    </source>
</evidence>
<dbReference type="SUPFAM" id="SSF52096">
    <property type="entry name" value="ClpP/crotonase"/>
    <property type="match status" value="1"/>
</dbReference>
<dbReference type="GO" id="GO:0051117">
    <property type="term" value="F:ATPase binding"/>
    <property type="evidence" value="ECO:0007669"/>
    <property type="project" value="TreeGrafter"/>
</dbReference>
<dbReference type="PATRIC" id="fig|1486262.3.peg.330"/>
<dbReference type="GO" id="GO:0004176">
    <property type="term" value="F:ATP-dependent peptidase activity"/>
    <property type="evidence" value="ECO:0007669"/>
    <property type="project" value="InterPro"/>
</dbReference>
<dbReference type="NCBIfam" id="NF045542">
    <property type="entry name" value="Clp_rel_HeadMat"/>
    <property type="match status" value="1"/>
</dbReference>
<dbReference type="Proteomes" id="UP000032611">
    <property type="component" value="Chromosome"/>
</dbReference>
<reference evidence="7 8" key="1">
    <citation type="journal article" date="2015" name="Genome Announc.">
        <title>Complete genome sequence of Martelella endophytica YC6887, which has antifungal activity associated with a halophyte.</title>
        <authorList>
            <person name="Khan A."/>
            <person name="Khan H."/>
            <person name="Chung E.J."/>
            <person name="Hossain M.T."/>
            <person name="Chung Y.R."/>
        </authorList>
    </citation>
    <scope>NUCLEOTIDE SEQUENCE [LARGE SCALE GENOMIC DNA]</scope>
    <source>
        <strain evidence="7">YC6887</strain>
    </source>
</reference>
<organism evidence="7 8">
    <name type="scientific">Martelella endophytica</name>
    <dbReference type="NCBI Taxonomy" id="1486262"/>
    <lineage>
        <taxon>Bacteria</taxon>
        <taxon>Pseudomonadati</taxon>
        <taxon>Pseudomonadota</taxon>
        <taxon>Alphaproteobacteria</taxon>
        <taxon>Hyphomicrobiales</taxon>
        <taxon>Aurantimonadaceae</taxon>
        <taxon>Martelella</taxon>
    </lineage>
</organism>
<dbReference type="Gene3D" id="3.90.226.10">
    <property type="entry name" value="2-enoyl-CoA Hydratase, Chain A, domain 1"/>
    <property type="match status" value="1"/>
</dbReference>
<keyword evidence="8" id="KW-1185">Reference proteome</keyword>
<evidence type="ECO:0000313" key="8">
    <source>
        <dbReference type="Proteomes" id="UP000032611"/>
    </source>
</evidence>
<protein>
    <recommendedName>
        <fullName evidence="6">ATP-dependent Clp protease proteolytic subunit</fullName>
    </recommendedName>
</protein>
<keyword evidence="5" id="KW-0720">Serine protease</keyword>
<dbReference type="KEGG" id="mey:TM49_01605"/>
<evidence type="ECO:0000256" key="3">
    <source>
        <dbReference type="ARBA" id="ARBA00022670"/>
    </source>
</evidence>
<dbReference type="GO" id="GO:0004252">
    <property type="term" value="F:serine-type endopeptidase activity"/>
    <property type="evidence" value="ECO:0007669"/>
    <property type="project" value="InterPro"/>
</dbReference>
<comment type="similarity">
    <text evidence="1 6">Belongs to the peptidase S14 family.</text>
</comment>
<evidence type="ECO:0000256" key="4">
    <source>
        <dbReference type="ARBA" id="ARBA00022801"/>
    </source>
</evidence>
<dbReference type="RefSeq" id="WP_045679250.1">
    <property type="nucleotide sequence ID" value="NZ_CP010803.1"/>
</dbReference>
<dbReference type="STRING" id="1486262.TM49_01605"/>
<gene>
    <name evidence="7" type="ORF">TM49_01605</name>
</gene>
<evidence type="ECO:0000256" key="5">
    <source>
        <dbReference type="ARBA" id="ARBA00022825"/>
    </source>
</evidence>
<dbReference type="HOGENOM" id="CLU_052762_3_1_5"/>
<dbReference type="EMBL" id="CP010803">
    <property type="protein sequence ID" value="AJY44671.1"/>
    <property type="molecule type" value="Genomic_DNA"/>
</dbReference>
<evidence type="ECO:0000256" key="6">
    <source>
        <dbReference type="RuleBase" id="RU003567"/>
    </source>
</evidence>
<accession>A0A0D5LKJ3</accession>
<dbReference type="AlphaFoldDB" id="A0A0D5LKJ3"/>
<keyword evidence="3" id="KW-0645">Protease</keyword>
<dbReference type="InterPro" id="IPR023562">
    <property type="entry name" value="ClpP/TepA"/>
</dbReference>
<dbReference type="PRINTS" id="PR00127">
    <property type="entry name" value="CLPPROTEASEP"/>
</dbReference>
<dbReference type="OrthoDB" id="9806592at2"/>
<evidence type="ECO:0000256" key="1">
    <source>
        <dbReference type="ARBA" id="ARBA00007039"/>
    </source>
</evidence>
<dbReference type="GO" id="GO:0006515">
    <property type="term" value="P:protein quality control for misfolded or incompletely synthesized proteins"/>
    <property type="evidence" value="ECO:0007669"/>
    <property type="project" value="TreeGrafter"/>
</dbReference>
<evidence type="ECO:0000256" key="2">
    <source>
        <dbReference type="ARBA" id="ARBA00022490"/>
    </source>
</evidence>
<dbReference type="InterPro" id="IPR001907">
    <property type="entry name" value="ClpP"/>
</dbReference>
<dbReference type="PANTHER" id="PTHR10381:SF70">
    <property type="entry name" value="ATP-DEPENDENT CLP PROTEASE PROTEOLYTIC SUBUNIT"/>
    <property type="match status" value="1"/>
</dbReference>
<dbReference type="PANTHER" id="PTHR10381">
    <property type="entry name" value="ATP-DEPENDENT CLP PROTEASE PROTEOLYTIC SUBUNIT"/>
    <property type="match status" value="1"/>
</dbReference>
<dbReference type="GO" id="GO:0009368">
    <property type="term" value="C:endopeptidase Clp complex"/>
    <property type="evidence" value="ECO:0007669"/>
    <property type="project" value="TreeGrafter"/>
</dbReference>
<dbReference type="InterPro" id="IPR029045">
    <property type="entry name" value="ClpP/crotonase-like_dom_sf"/>
</dbReference>